<accession>A0A5A8F2Y1</accession>
<dbReference type="InterPro" id="IPR007505">
    <property type="entry name" value="PDDEXK_7"/>
</dbReference>
<dbReference type="Pfam" id="PF09823">
    <property type="entry name" value="DUF2357"/>
    <property type="match status" value="1"/>
</dbReference>
<dbReference type="Proteomes" id="UP000322876">
    <property type="component" value="Unassembled WGS sequence"/>
</dbReference>
<dbReference type="Pfam" id="PF04411">
    <property type="entry name" value="PDDEXK_7"/>
    <property type="match status" value="1"/>
</dbReference>
<proteinExistence type="predicted"/>
<dbReference type="InterPro" id="IPR018633">
    <property type="entry name" value="DUF2357"/>
</dbReference>
<dbReference type="OrthoDB" id="11970at2"/>
<reference evidence="2 3" key="1">
    <citation type="submission" date="2019-06" db="EMBL/GenBank/DDBJ databases">
        <title>Genomic insights into carbon and energy metabolism of Deferribacter autotrophicus revealed new metabolic traits in the phylum Deferribacteres.</title>
        <authorList>
            <person name="Slobodkin A.I."/>
            <person name="Slobodkina G.B."/>
            <person name="Allioux M."/>
            <person name="Alain K."/>
            <person name="Jebbar M."/>
            <person name="Shadrin V."/>
            <person name="Kublanov I.V."/>
            <person name="Toshchakov S.V."/>
            <person name="Bonch-Osmolovskaya E.A."/>
        </authorList>
    </citation>
    <scope>NUCLEOTIDE SEQUENCE [LARGE SCALE GENOMIC DNA]</scope>
    <source>
        <strain evidence="2 3">SL50</strain>
    </source>
</reference>
<protein>
    <submittedName>
        <fullName evidence="2">DUF2357 domain-containing protein</fullName>
    </submittedName>
</protein>
<feature type="domain" description="DUF2357" evidence="1">
    <location>
        <begin position="48"/>
        <end position="288"/>
    </location>
</feature>
<dbReference type="EMBL" id="VFJB01000008">
    <property type="protein sequence ID" value="KAA0257291.1"/>
    <property type="molecule type" value="Genomic_DNA"/>
</dbReference>
<dbReference type="AlphaFoldDB" id="A0A5A8F2Y1"/>
<name>A0A5A8F2Y1_9BACT</name>
<evidence type="ECO:0000259" key="1">
    <source>
        <dbReference type="Pfam" id="PF09823"/>
    </source>
</evidence>
<gene>
    <name evidence="2" type="ORF">FHQ18_09585</name>
</gene>
<evidence type="ECO:0000313" key="2">
    <source>
        <dbReference type="EMBL" id="KAA0257291.1"/>
    </source>
</evidence>
<organism evidence="2 3">
    <name type="scientific">Deferribacter autotrophicus</name>
    <dbReference type="NCBI Taxonomy" id="500465"/>
    <lineage>
        <taxon>Bacteria</taxon>
        <taxon>Pseudomonadati</taxon>
        <taxon>Deferribacterota</taxon>
        <taxon>Deferribacteres</taxon>
        <taxon>Deferribacterales</taxon>
        <taxon>Deferribacteraceae</taxon>
        <taxon>Deferribacter</taxon>
    </lineage>
</organism>
<evidence type="ECO:0000313" key="3">
    <source>
        <dbReference type="Proteomes" id="UP000322876"/>
    </source>
</evidence>
<comment type="caution">
    <text evidence="2">The sequence shown here is derived from an EMBL/GenBank/DDBJ whole genome shotgun (WGS) entry which is preliminary data.</text>
</comment>
<sequence length="476" mass="55925">MSEVKIIDNEIISLKDDKQLSEVVNNHLFEYLNVEEKISYNKDVLIVNNFCGYLTESILIIPRKIKNLLIKEELNNSDDIKKSYDEFFSKFLNYILREISKGDIIYTLSLADFSVNESEPINSDILKLSVLLNKRDQLLSSVQLILSNPHRKLTEYEEYKPLSEVSNIDANILINITQNPQCYIETDEGILEINNKKYSPTTVLQYSNEESFDTLENRFVKKFLKELSAILKDLYSKFLLKELEDMNNEIEKALNSYIFSEIGELNIFPSYSQVLQKKSGYRELFQIYRLLHLSFVPEFFKDLDMAFSLKDMATLWEYYVLVELLKELKKEFGEYKVKLDFVEKNQGKTIYEEAKFKFENGLILNFQSTKYSYSGLPFRPDFLIEFKDKNKKVVFDAKFRIFENNKKDILQNMHYYKDGLKLNSATAVCLGNKNKGKFWQINENDKKPEELNSFIDCLEKALNGIGYIDLKLEIRS</sequence>
<dbReference type="RefSeq" id="WP_149266964.1">
    <property type="nucleotide sequence ID" value="NZ_VFJB01000008.1"/>
</dbReference>
<keyword evidence="3" id="KW-1185">Reference proteome</keyword>